<sequence>MPADASTIPSHRSDTPTTPELISEFLNVTFQLLLSKFAVSSATFLKRNKMTSVFMFGLYFLHLLRSSPRETGLTGRPSATPRVCLLLCRDAETHARLSQRARDGACPVRHARCRMLNFVQPVRRHVTYV</sequence>
<protein>
    <submittedName>
        <fullName evidence="1">Uncharacterized protein</fullName>
    </submittedName>
</protein>
<evidence type="ECO:0000313" key="1">
    <source>
        <dbReference type="EMBL" id="KAK7505053.1"/>
    </source>
</evidence>
<dbReference type="Proteomes" id="UP001519460">
    <property type="component" value="Unassembled WGS sequence"/>
</dbReference>
<evidence type="ECO:0000313" key="2">
    <source>
        <dbReference type="Proteomes" id="UP001519460"/>
    </source>
</evidence>
<proteinExistence type="predicted"/>
<accession>A0ABD0M173</accession>
<reference evidence="1 2" key="1">
    <citation type="journal article" date="2023" name="Sci. Data">
        <title>Genome assembly of the Korean intertidal mud-creeper Batillaria attramentaria.</title>
        <authorList>
            <person name="Patra A.K."/>
            <person name="Ho P.T."/>
            <person name="Jun S."/>
            <person name="Lee S.J."/>
            <person name="Kim Y."/>
            <person name="Won Y.J."/>
        </authorList>
    </citation>
    <scope>NUCLEOTIDE SEQUENCE [LARGE SCALE GENOMIC DNA]</scope>
    <source>
        <strain evidence="1">Wonlab-2016</strain>
    </source>
</reference>
<organism evidence="1 2">
    <name type="scientific">Batillaria attramentaria</name>
    <dbReference type="NCBI Taxonomy" id="370345"/>
    <lineage>
        <taxon>Eukaryota</taxon>
        <taxon>Metazoa</taxon>
        <taxon>Spiralia</taxon>
        <taxon>Lophotrochozoa</taxon>
        <taxon>Mollusca</taxon>
        <taxon>Gastropoda</taxon>
        <taxon>Caenogastropoda</taxon>
        <taxon>Sorbeoconcha</taxon>
        <taxon>Cerithioidea</taxon>
        <taxon>Batillariidae</taxon>
        <taxon>Batillaria</taxon>
    </lineage>
</organism>
<name>A0ABD0M173_9CAEN</name>
<dbReference type="AlphaFoldDB" id="A0ABD0M173"/>
<comment type="caution">
    <text evidence="1">The sequence shown here is derived from an EMBL/GenBank/DDBJ whole genome shotgun (WGS) entry which is preliminary data.</text>
</comment>
<keyword evidence="2" id="KW-1185">Reference proteome</keyword>
<dbReference type="EMBL" id="JACVVK020000012">
    <property type="protein sequence ID" value="KAK7505053.1"/>
    <property type="molecule type" value="Genomic_DNA"/>
</dbReference>
<gene>
    <name evidence="1" type="ORF">BaRGS_00003623</name>
</gene>